<dbReference type="PANTHER" id="PTHR48111:SF22">
    <property type="entry name" value="REGULATOR OF RPOS"/>
    <property type="match status" value="1"/>
</dbReference>
<keyword evidence="5" id="KW-0804">Transcription</keyword>
<dbReference type="InterPro" id="IPR039420">
    <property type="entry name" value="WalR-like"/>
</dbReference>
<dbReference type="SMART" id="SM00448">
    <property type="entry name" value="REC"/>
    <property type="match status" value="1"/>
</dbReference>
<evidence type="ECO:0000256" key="6">
    <source>
        <dbReference type="PROSITE-ProRule" id="PRU00169"/>
    </source>
</evidence>
<dbReference type="Gene3D" id="3.40.50.2300">
    <property type="match status" value="1"/>
</dbReference>
<proteinExistence type="predicted"/>
<evidence type="ECO:0000256" key="7">
    <source>
        <dbReference type="PROSITE-ProRule" id="PRU01091"/>
    </source>
</evidence>
<dbReference type="Proteomes" id="UP000250166">
    <property type="component" value="Unassembled WGS sequence"/>
</dbReference>
<dbReference type="GO" id="GO:0006355">
    <property type="term" value="P:regulation of DNA-templated transcription"/>
    <property type="evidence" value="ECO:0007669"/>
    <property type="project" value="InterPro"/>
</dbReference>
<dbReference type="GO" id="GO:0005829">
    <property type="term" value="C:cytosol"/>
    <property type="evidence" value="ECO:0007669"/>
    <property type="project" value="TreeGrafter"/>
</dbReference>
<dbReference type="AlphaFoldDB" id="A0A2X3BJZ2"/>
<keyword evidence="1 6" id="KW-0597">Phosphoprotein</keyword>
<dbReference type="Gene3D" id="1.10.10.10">
    <property type="entry name" value="Winged helix-like DNA-binding domain superfamily/Winged helix DNA-binding domain"/>
    <property type="match status" value="1"/>
</dbReference>
<dbReference type="Pfam" id="PF00072">
    <property type="entry name" value="Response_reg"/>
    <property type="match status" value="1"/>
</dbReference>
<dbReference type="PROSITE" id="PS50110">
    <property type="entry name" value="RESPONSE_REGULATORY"/>
    <property type="match status" value="1"/>
</dbReference>
<dbReference type="CDD" id="cd17574">
    <property type="entry name" value="REC_OmpR"/>
    <property type="match status" value="1"/>
</dbReference>
<evidence type="ECO:0000313" key="11">
    <source>
        <dbReference type="Proteomes" id="UP000250166"/>
    </source>
</evidence>
<protein>
    <submittedName>
        <fullName evidence="10">Two-component response regulator</fullName>
    </submittedName>
</protein>
<evidence type="ECO:0000256" key="4">
    <source>
        <dbReference type="ARBA" id="ARBA00023125"/>
    </source>
</evidence>
<organism evidence="10 11">
    <name type="scientific">Helicobacter fennelliae</name>
    <dbReference type="NCBI Taxonomy" id="215"/>
    <lineage>
        <taxon>Bacteria</taxon>
        <taxon>Pseudomonadati</taxon>
        <taxon>Campylobacterota</taxon>
        <taxon>Epsilonproteobacteria</taxon>
        <taxon>Campylobacterales</taxon>
        <taxon>Helicobacteraceae</taxon>
        <taxon>Helicobacter</taxon>
    </lineage>
</organism>
<evidence type="ECO:0000259" key="9">
    <source>
        <dbReference type="PROSITE" id="PS51755"/>
    </source>
</evidence>
<feature type="domain" description="OmpR/PhoB-type" evidence="9">
    <location>
        <begin position="123"/>
        <end position="222"/>
    </location>
</feature>
<dbReference type="CDD" id="cd00383">
    <property type="entry name" value="trans_reg_C"/>
    <property type="match status" value="1"/>
</dbReference>
<dbReference type="SMART" id="SM00862">
    <property type="entry name" value="Trans_reg_C"/>
    <property type="match status" value="1"/>
</dbReference>
<sequence length="222" mass="25423">MVKLLLIEDDLEMQGLIKVYLEQAKFEVVTTHSPTQALEILKDQKNRIDLIILDLGLPEMDGLELCKKIRQLTKIPIIISSARGDIYNKIQGFDKGADDYLAKPYEPVELIARLEAMLRRLKPKETTFDNLVINTQKREVYLDNALVDLTNAEFDILALLIENRLHPISREAIANTISAIHDDSSLRSIDTHMHNLRIKLNDNAKEPKFLQSVWGIGYKFCL</sequence>
<evidence type="ECO:0000256" key="3">
    <source>
        <dbReference type="ARBA" id="ARBA00023015"/>
    </source>
</evidence>
<name>A0A2X3BJZ2_9HELI</name>
<dbReference type="GO" id="GO:0000156">
    <property type="term" value="F:phosphorelay response regulator activity"/>
    <property type="evidence" value="ECO:0007669"/>
    <property type="project" value="TreeGrafter"/>
</dbReference>
<keyword evidence="3" id="KW-0805">Transcription regulation</keyword>
<evidence type="ECO:0000313" key="10">
    <source>
        <dbReference type="EMBL" id="SQB99636.1"/>
    </source>
</evidence>
<evidence type="ECO:0000256" key="5">
    <source>
        <dbReference type="ARBA" id="ARBA00023163"/>
    </source>
</evidence>
<dbReference type="InterPro" id="IPR001789">
    <property type="entry name" value="Sig_transdc_resp-reg_receiver"/>
</dbReference>
<dbReference type="InterPro" id="IPR011006">
    <property type="entry name" value="CheY-like_superfamily"/>
</dbReference>
<feature type="domain" description="Response regulatory" evidence="8">
    <location>
        <begin position="3"/>
        <end position="118"/>
    </location>
</feature>
<dbReference type="RefSeq" id="WP_023949253.1">
    <property type="nucleotide sequence ID" value="NZ_UAWL01000006.1"/>
</dbReference>
<keyword evidence="4 7" id="KW-0238">DNA-binding</keyword>
<dbReference type="InterPro" id="IPR036388">
    <property type="entry name" value="WH-like_DNA-bd_sf"/>
</dbReference>
<dbReference type="Pfam" id="PF00486">
    <property type="entry name" value="Trans_reg_C"/>
    <property type="match status" value="1"/>
</dbReference>
<evidence type="ECO:0000256" key="2">
    <source>
        <dbReference type="ARBA" id="ARBA00023012"/>
    </source>
</evidence>
<dbReference type="EMBL" id="UAWL01000006">
    <property type="protein sequence ID" value="SQB99636.1"/>
    <property type="molecule type" value="Genomic_DNA"/>
</dbReference>
<dbReference type="InterPro" id="IPR001867">
    <property type="entry name" value="OmpR/PhoB-type_DNA-bd"/>
</dbReference>
<dbReference type="GO" id="GO:0032993">
    <property type="term" value="C:protein-DNA complex"/>
    <property type="evidence" value="ECO:0007669"/>
    <property type="project" value="TreeGrafter"/>
</dbReference>
<evidence type="ECO:0000259" key="8">
    <source>
        <dbReference type="PROSITE" id="PS50110"/>
    </source>
</evidence>
<dbReference type="Gene3D" id="6.10.250.690">
    <property type="match status" value="1"/>
</dbReference>
<accession>A0A2X3BJZ2</accession>
<feature type="DNA-binding region" description="OmpR/PhoB-type" evidence="7">
    <location>
        <begin position="123"/>
        <end position="222"/>
    </location>
</feature>
<evidence type="ECO:0000256" key="1">
    <source>
        <dbReference type="ARBA" id="ARBA00022553"/>
    </source>
</evidence>
<reference evidence="10 11" key="1">
    <citation type="submission" date="2018-06" db="EMBL/GenBank/DDBJ databases">
        <authorList>
            <consortium name="Pathogen Informatics"/>
            <person name="Doyle S."/>
        </authorList>
    </citation>
    <scope>NUCLEOTIDE SEQUENCE [LARGE SCALE GENOMIC DNA]</scope>
    <source>
        <strain evidence="10 11">NCTC13102</strain>
    </source>
</reference>
<dbReference type="PROSITE" id="PS51755">
    <property type="entry name" value="OMPR_PHOB"/>
    <property type="match status" value="1"/>
</dbReference>
<feature type="modified residue" description="4-aspartylphosphate" evidence="6">
    <location>
        <position position="54"/>
    </location>
</feature>
<dbReference type="GO" id="GO:0000976">
    <property type="term" value="F:transcription cis-regulatory region binding"/>
    <property type="evidence" value="ECO:0007669"/>
    <property type="project" value="TreeGrafter"/>
</dbReference>
<gene>
    <name evidence="10" type="primary">srrA</name>
    <name evidence="10" type="ORF">NCTC13102_01961</name>
</gene>
<dbReference type="SUPFAM" id="SSF52172">
    <property type="entry name" value="CheY-like"/>
    <property type="match status" value="1"/>
</dbReference>
<dbReference type="PANTHER" id="PTHR48111">
    <property type="entry name" value="REGULATOR OF RPOS"/>
    <property type="match status" value="1"/>
</dbReference>
<keyword evidence="2" id="KW-0902">Two-component regulatory system</keyword>